<dbReference type="AlphaFoldDB" id="A0AAD9HL40"/>
<sequence length="487" mass="54694">MDHTTVDTKRYANEAIRLIYCHFSLEIFESVKRTADDFQWDVSSMSLVDIVHTRASNIIPGDVFYRPASSIDGFIHAIKPVFHPSVLLQIRSNLVRFDDVAGVECTDVFLGQQTICDWIMHIIAEFLKPLRALLPWQTSSSAITTQNLEKGLLQLTIAQHDGSSDMFDVPTDRTVQQVTIRGHTVLEAWTKNGTTRQLSMMRKGQERLRHDPDNLDSTWTPRQAGSNPVYHGSIIRDKNWPLKFNETPFDALSPRINSNQMVTDAFGVIFTAFSPLRAFLWAAFEANLPHMTPSPQDILNTHNPWISDGRTYRGVVLFKFHAAQPAPAGLTHYVIPEGREDEWGSRSLSGNNQAINERRVWDYYQNLHGQSGDVFPDIVHGLEYGQQRTGLTPFRTNMWRTIWRAGAAASHLNAQHAATYAISFELGSPVAPPSRASKTVGKSDDGKDKDKDKGKDGKDGKGTIGRRLKNRASTFFRSISDRSSSGN</sequence>
<dbReference type="Proteomes" id="UP001232148">
    <property type="component" value="Unassembled WGS sequence"/>
</dbReference>
<evidence type="ECO:0000256" key="1">
    <source>
        <dbReference type="SAM" id="MobiDB-lite"/>
    </source>
</evidence>
<gene>
    <name evidence="2" type="ORF">LX32DRAFT_614841</name>
</gene>
<dbReference type="EMBL" id="MU842847">
    <property type="protein sequence ID" value="KAK2030833.1"/>
    <property type="molecule type" value="Genomic_DNA"/>
</dbReference>
<keyword evidence="3" id="KW-1185">Reference proteome</keyword>
<feature type="region of interest" description="Disordered" evidence="1">
    <location>
        <begin position="203"/>
        <end position="222"/>
    </location>
</feature>
<accession>A0AAD9HL40</accession>
<feature type="region of interest" description="Disordered" evidence="1">
    <location>
        <begin position="431"/>
        <end position="468"/>
    </location>
</feature>
<evidence type="ECO:0000313" key="3">
    <source>
        <dbReference type="Proteomes" id="UP001232148"/>
    </source>
</evidence>
<organism evidence="2 3">
    <name type="scientific">Colletotrichum zoysiae</name>
    <dbReference type="NCBI Taxonomy" id="1216348"/>
    <lineage>
        <taxon>Eukaryota</taxon>
        <taxon>Fungi</taxon>
        <taxon>Dikarya</taxon>
        <taxon>Ascomycota</taxon>
        <taxon>Pezizomycotina</taxon>
        <taxon>Sordariomycetes</taxon>
        <taxon>Hypocreomycetidae</taxon>
        <taxon>Glomerellales</taxon>
        <taxon>Glomerellaceae</taxon>
        <taxon>Colletotrichum</taxon>
        <taxon>Colletotrichum graminicola species complex</taxon>
    </lineage>
</organism>
<reference evidence="2" key="1">
    <citation type="submission" date="2021-06" db="EMBL/GenBank/DDBJ databases">
        <title>Comparative genomics, transcriptomics and evolutionary studies reveal genomic signatures of adaptation to plant cell wall in hemibiotrophic fungi.</title>
        <authorList>
            <consortium name="DOE Joint Genome Institute"/>
            <person name="Baroncelli R."/>
            <person name="Diaz J.F."/>
            <person name="Benocci T."/>
            <person name="Peng M."/>
            <person name="Battaglia E."/>
            <person name="Haridas S."/>
            <person name="Andreopoulos W."/>
            <person name="Labutti K."/>
            <person name="Pangilinan J."/>
            <person name="Floch G.L."/>
            <person name="Makela M.R."/>
            <person name="Henrissat B."/>
            <person name="Grigoriev I.V."/>
            <person name="Crouch J.A."/>
            <person name="De Vries R.P."/>
            <person name="Sukno S.A."/>
            <person name="Thon M.R."/>
        </authorList>
    </citation>
    <scope>NUCLEOTIDE SEQUENCE</scope>
    <source>
        <strain evidence="2">MAFF235873</strain>
    </source>
</reference>
<feature type="compositionally biased region" description="Basic and acidic residues" evidence="1">
    <location>
        <begin position="441"/>
        <end position="461"/>
    </location>
</feature>
<comment type="caution">
    <text evidence="2">The sequence shown here is derived from an EMBL/GenBank/DDBJ whole genome shotgun (WGS) entry which is preliminary data.</text>
</comment>
<name>A0AAD9HL40_9PEZI</name>
<proteinExistence type="predicted"/>
<protein>
    <submittedName>
        <fullName evidence="2">Uncharacterized protein</fullName>
    </submittedName>
</protein>
<feature type="compositionally biased region" description="Basic and acidic residues" evidence="1">
    <location>
        <begin position="203"/>
        <end position="213"/>
    </location>
</feature>
<evidence type="ECO:0000313" key="2">
    <source>
        <dbReference type="EMBL" id="KAK2030833.1"/>
    </source>
</evidence>